<accession>A0ABP8YCZ7</accession>
<comment type="caution">
    <text evidence="1">The sequence shown here is derived from an EMBL/GenBank/DDBJ whole genome shotgun (WGS) entry which is preliminary data.</text>
</comment>
<dbReference type="SUPFAM" id="SSF52540">
    <property type="entry name" value="P-loop containing nucleoside triphosphate hydrolases"/>
    <property type="match status" value="1"/>
</dbReference>
<dbReference type="RefSeq" id="WP_345503781.1">
    <property type="nucleotide sequence ID" value="NZ_BAABLO010000011.1"/>
</dbReference>
<dbReference type="EMBL" id="BAABLO010000011">
    <property type="protein sequence ID" value="GAA4726030.1"/>
    <property type="molecule type" value="Genomic_DNA"/>
</dbReference>
<reference evidence="2" key="1">
    <citation type="journal article" date="2019" name="Int. J. Syst. Evol. Microbiol.">
        <title>The Global Catalogue of Microorganisms (GCM) 10K type strain sequencing project: providing services to taxonomists for standard genome sequencing and annotation.</title>
        <authorList>
            <consortium name="The Broad Institute Genomics Platform"/>
            <consortium name="The Broad Institute Genome Sequencing Center for Infectious Disease"/>
            <person name="Wu L."/>
            <person name="Ma J."/>
        </authorList>
    </citation>
    <scope>NUCLEOTIDE SEQUENCE [LARGE SCALE GENOMIC DNA]</scope>
    <source>
        <strain evidence="2">JCM 18961</strain>
    </source>
</reference>
<organism evidence="1 2">
    <name type="scientific">Pedococcus ginsenosidimutans</name>
    <dbReference type="NCBI Taxonomy" id="490570"/>
    <lineage>
        <taxon>Bacteria</taxon>
        <taxon>Bacillati</taxon>
        <taxon>Actinomycetota</taxon>
        <taxon>Actinomycetes</taxon>
        <taxon>Micrococcales</taxon>
        <taxon>Intrasporangiaceae</taxon>
        <taxon>Pedococcus</taxon>
    </lineage>
</organism>
<evidence type="ECO:0000313" key="2">
    <source>
        <dbReference type="Proteomes" id="UP001500556"/>
    </source>
</evidence>
<dbReference type="Gene3D" id="3.40.50.300">
    <property type="entry name" value="P-loop containing nucleotide triphosphate hydrolases"/>
    <property type="match status" value="1"/>
</dbReference>
<keyword evidence="2" id="KW-1185">Reference proteome</keyword>
<dbReference type="InterPro" id="IPR051135">
    <property type="entry name" value="Gal/GlcNAc/GalNAc_ST"/>
</dbReference>
<protein>
    <recommendedName>
        <fullName evidence="3">Sulfotransferase domain-containing protein</fullName>
    </recommendedName>
</protein>
<dbReference type="PANTHER" id="PTHR10704">
    <property type="entry name" value="CARBOHYDRATE SULFOTRANSFERASE"/>
    <property type="match status" value="1"/>
</dbReference>
<dbReference type="Pfam" id="PF13469">
    <property type="entry name" value="Sulfotransfer_3"/>
    <property type="match status" value="1"/>
</dbReference>
<evidence type="ECO:0008006" key="3">
    <source>
        <dbReference type="Google" id="ProtNLM"/>
    </source>
</evidence>
<dbReference type="Proteomes" id="UP001500556">
    <property type="component" value="Unassembled WGS sequence"/>
</dbReference>
<evidence type="ECO:0000313" key="1">
    <source>
        <dbReference type="EMBL" id="GAA4726030.1"/>
    </source>
</evidence>
<dbReference type="InterPro" id="IPR027417">
    <property type="entry name" value="P-loop_NTPase"/>
</dbReference>
<proteinExistence type="predicted"/>
<sequence>MLSFVLGSGRCGSTLVTELVARHPDVGFVSNVDDKLARLNLKGQWNNALFARSAERDPSLRPFRDRRRPLERGRLRVAPSEGWVVLDRQVSNIFPQPCRDLTARDATPWLTGRITDFFDSRMQAQGKPHFVHHLTGWPRSGLLRSAYPDARFVHVVRDGRAVCNSWLQMGWWDGYRGPDSWYLGPLSPGDREEWEASGRSFVVLAGLGWRLLLDAMDEARRLVPDDQWLDVRLEDLMDTPRETLGQVLDFLGLEWSAEFEAGFRLHTFQASRGLAWKRDLGDEQAALLEGVIARPLTRYGYPLLHSHAQ</sequence>
<name>A0ABP8YCZ7_9MICO</name>
<gene>
    <name evidence="1" type="ORF">GCM10025782_25340</name>
</gene>
<dbReference type="PANTHER" id="PTHR10704:SF44">
    <property type="entry name" value="LD35051P-RELATED"/>
    <property type="match status" value="1"/>
</dbReference>